<proteinExistence type="predicted"/>
<dbReference type="InterPro" id="IPR038883">
    <property type="entry name" value="AN11006-like"/>
</dbReference>
<dbReference type="OrthoDB" id="2099276at2759"/>
<gene>
    <name evidence="1" type="ORF">AOQ84DRAFT_423770</name>
</gene>
<evidence type="ECO:0000313" key="2">
    <source>
        <dbReference type="Proteomes" id="UP000250140"/>
    </source>
</evidence>
<dbReference type="PANTHER" id="PTHR42085">
    <property type="entry name" value="F-BOX DOMAIN-CONTAINING PROTEIN"/>
    <property type="match status" value="1"/>
</dbReference>
<name>A0A8E2EP12_9PEZI</name>
<evidence type="ECO:0000313" key="1">
    <source>
        <dbReference type="EMBL" id="OCL02272.1"/>
    </source>
</evidence>
<dbReference type="Proteomes" id="UP000250140">
    <property type="component" value="Unassembled WGS sequence"/>
</dbReference>
<dbReference type="PANTHER" id="PTHR42085:SF6">
    <property type="entry name" value="F-BOX DOMAIN-CONTAINING PROTEIN"/>
    <property type="match status" value="1"/>
</dbReference>
<dbReference type="AlphaFoldDB" id="A0A8E2EP12"/>
<sequence>MRQSSLYDYFSFNPRPLRPGLSFLDLPFSTRKLVYEHAGLVRDCPIDLNWEKLKFVEEFKYWYSSCEPTECYHRPTRFTGDILGEEDGHIWTPDDDEEDGYVCICETLPTNLLLVSKAISEEVHSILYSENKFRICRSNPRGLTWLKKLGPKALASLTSLSIRLNMCQCVQTKQLNYPYDIDIDYHSRCNSGDDKPLGRVSRLDKAIIAEWKQLGTRLAAHTRPYHLNLSFICDTIDYETAQEIVKPLLNMPTLKHCAIRLNKAPNCQIQRLVRETTYTITGRPDSTQFRFLDLPRELRLKILEYTDLVAPEDIEWIPNMLMPTANPELPCGYCFEGFNEFEGCICPSFPAQEPQTAGLLRGHLQYSNHHCCLSCTPALEACFCHGKHAAYSTTCTCGSSPRLLFLTSRQFYEDAFHIFYSRNHFVILPHDGNVCSSVSHSPARVELSLFLSALPPRVLGELRSLEWVLPGFGPSYMMPRDRAYFDYLDTVDLMRNAMNLRQLNFTLNMSRGANSSMYHYIKATPDSIMQTNLRILEPMVRLRGLKNFFLFLGFPYRPKMKLGMEIDAERKIMGMHYNSNQRGKPTKRRGDVFSQ</sequence>
<keyword evidence="2" id="KW-1185">Reference proteome</keyword>
<dbReference type="EMBL" id="KV750978">
    <property type="protein sequence ID" value="OCL02272.1"/>
    <property type="molecule type" value="Genomic_DNA"/>
</dbReference>
<protein>
    <submittedName>
        <fullName evidence="1">Uncharacterized protein</fullName>
    </submittedName>
</protein>
<organism evidence="1 2">
    <name type="scientific">Glonium stellatum</name>
    <dbReference type="NCBI Taxonomy" id="574774"/>
    <lineage>
        <taxon>Eukaryota</taxon>
        <taxon>Fungi</taxon>
        <taxon>Dikarya</taxon>
        <taxon>Ascomycota</taxon>
        <taxon>Pezizomycotina</taxon>
        <taxon>Dothideomycetes</taxon>
        <taxon>Pleosporomycetidae</taxon>
        <taxon>Gloniales</taxon>
        <taxon>Gloniaceae</taxon>
        <taxon>Glonium</taxon>
    </lineage>
</organism>
<reference evidence="1 2" key="1">
    <citation type="journal article" date="2016" name="Nat. Commun.">
        <title>Ectomycorrhizal ecology is imprinted in the genome of the dominant symbiotic fungus Cenococcum geophilum.</title>
        <authorList>
            <consortium name="DOE Joint Genome Institute"/>
            <person name="Peter M."/>
            <person name="Kohler A."/>
            <person name="Ohm R.A."/>
            <person name="Kuo A."/>
            <person name="Krutzmann J."/>
            <person name="Morin E."/>
            <person name="Arend M."/>
            <person name="Barry K.W."/>
            <person name="Binder M."/>
            <person name="Choi C."/>
            <person name="Clum A."/>
            <person name="Copeland A."/>
            <person name="Grisel N."/>
            <person name="Haridas S."/>
            <person name="Kipfer T."/>
            <person name="LaButti K."/>
            <person name="Lindquist E."/>
            <person name="Lipzen A."/>
            <person name="Maire R."/>
            <person name="Meier B."/>
            <person name="Mihaltcheva S."/>
            <person name="Molinier V."/>
            <person name="Murat C."/>
            <person name="Poggeler S."/>
            <person name="Quandt C.A."/>
            <person name="Sperisen C."/>
            <person name="Tritt A."/>
            <person name="Tisserant E."/>
            <person name="Crous P.W."/>
            <person name="Henrissat B."/>
            <person name="Nehls U."/>
            <person name="Egli S."/>
            <person name="Spatafora J.W."/>
            <person name="Grigoriev I.V."/>
            <person name="Martin F.M."/>
        </authorList>
    </citation>
    <scope>NUCLEOTIDE SEQUENCE [LARGE SCALE GENOMIC DNA]</scope>
    <source>
        <strain evidence="1 2">CBS 207.34</strain>
    </source>
</reference>
<accession>A0A8E2EP12</accession>